<gene>
    <name evidence="4" type="ORF">K402DRAFT_451791</name>
</gene>
<dbReference type="AlphaFoldDB" id="A0A6G1H991"/>
<proteinExistence type="predicted"/>
<keyword evidence="3" id="KW-0472">Membrane</keyword>
<feature type="compositionally biased region" description="Polar residues" evidence="2">
    <location>
        <begin position="377"/>
        <end position="386"/>
    </location>
</feature>
<accession>A0A6G1H991</accession>
<evidence type="ECO:0000256" key="2">
    <source>
        <dbReference type="SAM" id="MobiDB-lite"/>
    </source>
</evidence>
<feature type="compositionally biased region" description="Pro residues" evidence="2">
    <location>
        <begin position="609"/>
        <end position="619"/>
    </location>
</feature>
<name>A0A6G1H991_9PEZI</name>
<keyword evidence="3" id="KW-0812">Transmembrane</keyword>
<feature type="region of interest" description="Disordered" evidence="2">
    <location>
        <begin position="594"/>
        <end position="619"/>
    </location>
</feature>
<evidence type="ECO:0000313" key="5">
    <source>
        <dbReference type="Proteomes" id="UP000800041"/>
    </source>
</evidence>
<keyword evidence="3" id="KW-1133">Transmembrane helix</keyword>
<organism evidence="4 5">
    <name type="scientific">Aulographum hederae CBS 113979</name>
    <dbReference type="NCBI Taxonomy" id="1176131"/>
    <lineage>
        <taxon>Eukaryota</taxon>
        <taxon>Fungi</taxon>
        <taxon>Dikarya</taxon>
        <taxon>Ascomycota</taxon>
        <taxon>Pezizomycotina</taxon>
        <taxon>Dothideomycetes</taxon>
        <taxon>Pleosporomycetidae</taxon>
        <taxon>Aulographales</taxon>
        <taxon>Aulographaceae</taxon>
    </lineage>
</organism>
<reference evidence="4" key="1">
    <citation type="journal article" date="2020" name="Stud. Mycol.">
        <title>101 Dothideomycetes genomes: a test case for predicting lifestyles and emergence of pathogens.</title>
        <authorList>
            <person name="Haridas S."/>
            <person name="Albert R."/>
            <person name="Binder M."/>
            <person name="Bloem J."/>
            <person name="Labutti K."/>
            <person name="Salamov A."/>
            <person name="Andreopoulos B."/>
            <person name="Baker S."/>
            <person name="Barry K."/>
            <person name="Bills G."/>
            <person name="Bluhm B."/>
            <person name="Cannon C."/>
            <person name="Castanera R."/>
            <person name="Culley D."/>
            <person name="Daum C."/>
            <person name="Ezra D."/>
            <person name="Gonzalez J."/>
            <person name="Henrissat B."/>
            <person name="Kuo A."/>
            <person name="Liang C."/>
            <person name="Lipzen A."/>
            <person name="Lutzoni F."/>
            <person name="Magnuson J."/>
            <person name="Mondo S."/>
            <person name="Nolan M."/>
            <person name="Ohm R."/>
            <person name="Pangilinan J."/>
            <person name="Park H.-J."/>
            <person name="Ramirez L."/>
            <person name="Alfaro M."/>
            <person name="Sun H."/>
            <person name="Tritt A."/>
            <person name="Yoshinaga Y."/>
            <person name="Zwiers L.-H."/>
            <person name="Turgeon B."/>
            <person name="Goodwin S."/>
            <person name="Spatafora J."/>
            <person name="Crous P."/>
            <person name="Grigoriev I."/>
        </authorList>
    </citation>
    <scope>NUCLEOTIDE SEQUENCE</scope>
    <source>
        <strain evidence="4">CBS 113979</strain>
    </source>
</reference>
<feature type="compositionally biased region" description="Polar residues" evidence="2">
    <location>
        <begin position="128"/>
        <end position="137"/>
    </location>
</feature>
<evidence type="ECO:0000256" key="3">
    <source>
        <dbReference type="SAM" id="Phobius"/>
    </source>
</evidence>
<evidence type="ECO:0000256" key="1">
    <source>
        <dbReference type="ARBA" id="ARBA00023242"/>
    </source>
</evidence>
<feature type="compositionally biased region" description="Polar residues" evidence="2">
    <location>
        <begin position="397"/>
        <end position="415"/>
    </location>
</feature>
<evidence type="ECO:0000313" key="4">
    <source>
        <dbReference type="EMBL" id="KAF1989579.1"/>
    </source>
</evidence>
<keyword evidence="5" id="KW-1185">Reference proteome</keyword>
<feature type="compositionally biased region" description="Polar residues" evidence="2">
    <location>
        <begin position="67"/>
        <end position="101"/>
    </location>
</feature>
<feature type="region of interest" description="Disordered" evidence="2">
    <location>
        <begin position="342"/>
        <end position="415"/>
    </location>
</feature>
<dbReference type="SUPFAM" id="SSF57701">
    <property type="entry name" value="Zn2/Cys6 DNA-binding domain"/>
    <property type="match status" value="1"/>
</dbReference>
<feature type="compositionally biased region" description="Polar residues" evidence="2">
    <location>
        <begin position="358"/>
        <end position="369"/>
    </location>
</feature>
<dbReference type="CDD" id="cd00067">
    <property type="entry name" value="GAL4"/>
    <property type="match status" value="1"/>
</dbReference>
<feature type="compositionally biased region" description="Polar residues" evidence="2">
    <location>
        <begin position="205"/>
        <end position="214"/>
    </location>
</feature>
<protein>
    <recommendedName>
        <fullName evidence="6">Zn(2)-C6 fungal-type domain-containing protein</fullName>
    </recommendedName>
</protein>
<feature type="compositionally biased region" description="Basic and acidic residues" evidence="2">
    <location>
        <begin position="184"/>
        <end position="200"/>
    </location>
</feature>
<sequence>MSSRGYFISRGGSDDPCAPLEFFPPKESDELYEALKSTFPHVMTHKERMRDAVIQFHLEERAEEQRQASGPQPNHFSASPSFTNSNSDYLPSPESLLSSTFAAPSPATDYLSMPASSTTPPALQEMTSVWSISNKPQSKPRSRRTMTEAEKKEYKKRRIAGACESCRRRRRKCDHQSGSDSDPVPDKSRKQRKSVKESRRAAPSAQPSTASNQSYHFTNLAHSNSEAPPPLLENDFSLNELTFDTSFPIADPTMENLDFQLFDYSNQHMDQAFMDFTTGGDLFTSYTAPLSYTPQTVSQNSPHTPSLGDDFYIPYGSQYSLPPQVQSSSEQNSLQYYYAPRQQQATSPGVTPGHSPQAVLSSTASQPSAVFTPPNAAGQQQATSPGATPVHSPQAIHPSTASQSPIVLTPSSGSEENARFFATDPFAQDGSHTAGQHGRQGQRAVMHLPASNVDSSRSENANANANANAIVVAKAAVSQSSPSLVPGHVPGQGLLDRIVHTPAATGHVQSQDILGHAVHTPAGQAHTTVPCHDVLSQGTWTHTTAPGHDRLSQDVSNLNGLSSRSGFSQGVPDHAAVHGLGMLHRHIMLRHLASSHEDSASVRRTRVPRPSPLATPKPPSNVFADITSATAHTTMPVGVFAGAISFVALLLFAFGCGAFLSVLGSLKTSSSSLVCLALSSIPLSKPMSSASSVRAWKKDSRDIGEFEGSCSFWKEASGFISRSAAVLV</sequence>
<feature type="transmembrane region" description="Helical" evidence="3">
    <location>
        <begin position="637"/>
        <end position="663"/>
    </location>
</feature>
<dbReference type="EMBL" id="ML977144">
    <property type="protein sequence ID" value="KAF1989579.1"/>
    <property type="molecule type" value="Genomic_DNA"/>
</dbReference>
<dbReference type="InterPro" id="IPR036864">
    <property type="entry name" value="Zn2-C6_fun-type_DNA-bd_sf"/>
</dbReference>
<feature type="region of interest" description="Disordered" evidence="2">
    <location>
        <begin position="1"/>
        <end position="20"/>
    </location>
</feature>
<evidence type="ECO:0008006" key="6">
    <source>
        <dbReference type="Google" id="ProtNLM"/>
    </source>
</evidence>
<dbReference type="GO" id="GO:0000981">
    <property type="term" value="F:DNA-binding transcription factor activity, RNA polymerase II-specific"/>
    <property type="evidence" value="ECO:0007669"/>
    <property type="project" value="InterPro"/>
</dbReference>
<dbReference type="OrthoDB" id="3794485at2759"/>
<keyword evidence="1" id="KW-0539">Nucleus</keyword>
<dbReference type="InterPro" id="IPR001138">
    <property type="entry name" value="Zn2Cys6_DnaBD"/>
</dbReference>
<feature type="region of interest" description="Disordered" evidence="2">
    <location>
        <begin position="59"/>
        <end position="101"/>
    </location>
</feature>
<dbReference type="GO" id="GO:0008270">
    <property type="term" value="F:zinc ion binding"/>
    <property type="evidence" value="ECO:0007669"/>
    <property type="project" value="InterPro"/>
</dbReference>
<dbReference type="Proteomes" id="UP000800041">
    <property type="component" value="Unassembled WGS sequence"/>
</dbReference>
<feature type="region of interest" description="Disordered" evidence="2">
    <location>
        <begin position="128"/>
        <end position="214"/>
    </location>
</feature>